<dbReference type="HAMAP" id="MF_00135">
    <property type="entry name" value="PRAI"/>
    <property type="match status" value="1"/>
</dbReference>
<name>A0A212RLG1_RHOAC</name>
<dbReference type="Pfam" id="PF00697">
    <property type="entry name" value="PRAI"/>
    <property type="match status" value="1"/>
</dbReference>
<evidence type="ECO:0000256" key="2">
    <source>
        <dbReference type="ARBA" id="ARBA00004664"/>
    </source>
</evidence>
<accession>A0A212RLG1</accession>
<evidence type="ECO:0000313" key="11">
    <source>
        <dbReference type="EMBL" id="SNB73308.1"/>
    </source>
</evidence>
<dbReference type="Gene3D" id="3.20.20.70">
    <property type="entry name" value="Aldolase class I"/>
    <property type="match status" value="1"/>
</dbReference>
<proteinExistence type="inferred from homology"/>
<keyword evidence="7 9" id="KW-0057">Aromatic amino acid biosynthesis</keyword>
<evidence type="ECO:0000256" key="8">
    <source>
        <dbReference type="ARBA" id="ARBA00023235"/>
    </source>
</evidence>
<dbReference type="PANTHER" id="PTHR42894">
    <property type="entry name" value="N-(5'-PHOSPHORIBOSYL)ANTHRANILATE ISOMERASE"/>
    <property type="match status" value="1"/>
</dbReference>
<dbReference type="OrthoDB" id="9796196at2"/>
<keyword evidence="5 9" id="KW-0028">Amino-acid biosynthesis</keyword>
<evidence type="ECO:0000256" key="3">
    <source>
        <dbReference type="ARBA" id="ARBA00012572"/>
    </source>
</evidence>
<sequence length="224" mass="23316">MPLTVKICGVTTHEALAAALDAGADMIGFVFFPKSPRHLSLAAAGEVSRRVEGRAQTVALLVNPEDGQIDAVVRAMRPDWLQLHGAETPDRVADIRKTFGVPILKAFGVADSDDLAGAETYRGVADRLLLDAKPPKNGLLPGGNGLAFDWTLVRDFSPGAPWMLSGGLTPDNVGEAVRLTGTPGVDVSSGVEDGPGQKSLAKIRAFVAAARLAQDQLGLATGSV</sequence>
<evidence type="ECO:0000259" key="10">
    <source>
        <dbReference type="Pfam" id="PF00697"/>
    </source>
</evidence>
<dbReference type="CDD" id="cd00405">
    <property type="entry name" value="PRAI"/>
    <property type="match status" value="1"/>
</dbReference>
<keyword evidence="8 9" id="KW-0413">Isomerase</keyword>
<dbReference type="EC" id="5.3.1.24" evidence="3 9"/>
<feature type="domain" description="N-(5'phosphoribosyl) anthranilate isomerase (PRAI)" evidence="10">
    <location>
        <begin position="5"/>
        <end position="208"/>
    </location>
</feature>
<keyword evidence="12" id="KW-1185">Reference proteome</keyword>
<dbReference type="InterPro" id="IPR013785">
    <property type="entry name" value="Aldolase_TIM"/>
</dbReference>
<dbReference type="UniPathway" id="UPA00035">
    <property type="reaction ID" value="UER00042"/>
</dbReference>
<evidence type="ECO:0000256" key="1">
    <source>
        <dbReference type="ARBA" id="ARBA00001164"/>
    </source>
</evidence>
<dbReference type="GO" id="GO:0004640">
    <property type="term" value="F:phosphoribosylanthranilate isomerase activity"/>
    <property type="evidence" value="ECO:0007669"/>
    <property type="project" value="UniProtKB-UniRule"/>
</dbReference>
<keyword evidence="6 9" id="KW-0822">Tryptophan biosynthesis</keyword>
<dbReference type="NCBIfam" id="NF002295">
    <property type="entry name" value="PRK01222.1-1"/>
    <property type="match status" value="1"/>
</dbReference>
<evidence type="ECO:0000256" key="4">
    <source>
        <dbReference type="ARBA" id="ARBA00022272"/>
    </source>
</evidence>
<organism evidence="11 12">
    <name type="scientific">Rhodoblastus acidophilus</name>
    <name type="common">Rhodopseudomonas acidophila</name>
    <dbReference type="NCBI Taxonomy" id="1074"/>
    <lineage>
        <taxon>Bacteria</taxon>
        <taxon>Pseudomonadati</taxon>
        <taxon>Pseudomonadota</taxon>
        <taxon>Alphaproteobacteria</taxon>
        <taxon>Hyphomicrobiales</taxon>
        <taxon>Rhodoblastaceae</taxon>
        <taxon>Rhodoblastus</taxon>
    </lineage>
</organism>
<gene>
    <name evidence="9" type="primary">trpF</name>
    <name evidence="11" type="ORF">SAMN06265338_105120</name>
</gene>
<dbReference type="InterPro" id="IPR001240">
    <property type="entry name" value="PRAI_dom"/>
</dbReference>
<evidence type="ECO:0000256" key="6">
    <source>
        <dbReference type="ARBA" id="ARBA00022822"/>
    </source>
</evidence>
<evidence type="ECO:0000256" key="7">
    <source>
        <dbReference type="ARBA" id="ARBA00023141"/>
    </source>
</evidence>
<dbReference type="AlphaFoldDB" id="A0A212RLG1"/>
<reference evidence="12" key="1">
    <citation type="submission" date="2017-06" db="EMBL/GenBank/DDBJ databases">
        <authorList>
            <person name="Varghese N."/>
            <person name="Submissions S."/>
        </authorList>
    </citation>
    <scope>NUCLEOTIDE SEQUENCE [LARGE SCALE GENOMIC DNA]</scope>
    <source>
        <strain evidence="12">DSM 137</strain>
    </source>
</reference>
<dbReference type="EMBL" id="FYDG01000005">
    <property type="protein sequence ID" value="SNB73308.1"/>
    <property type="molecule type" value="Genomic_DNA"/>
</dbReference>
<evidence type="ECO:0000256" key="9">
    <source>
        <dbReference type="HAMAP-Rule" id="MF_00135"/>
    </source>
</evidence>
<dbReference type="PANTHER" id="PTHR42894:SF1">
    <property type="entry name" value="N-(5'-PHOSPHORIBOSYL)ANTHRANILATE ISOMERASE"/>
    <property type="match status" value="1"/>
</dbReference>
<comment type="catalytic activity">
    <reaction evidence="1 9">
        <text>N-(5-phospho-beta-D-ribosyl)anthranilate = 1-(2-carboxyphenylamino)-1-deoxy-D-ribulose 5-phosphate</text>
        <dbReference type="Rhea" id="RHEA:21540"/>
        <dbReference type="ChEBI" id="CHEBI:18277"/>
        <dbReference type="ChEBI" id="CHEBI:58613"/>
        <dbReference type="EC" id="5.3.1.24"/>
    </reaction>
</comment>
<dbReference type="InterPro" id="IPR044643">
    <property type="entry name" value="TrpF_fam"/>
</dbReference>
<protein>
    <recommendedName>
        <fullName evidence="4 9">N-(5'-phosphoribosyl)anthranilate isomerase</fullName>
        <shortName evidence="9">PRAI</shortName>
        <ecNumber evidence="3 9">5.3.1.24</ecNumber>
    </recommendedName>
</protein>
<dbReference type="InterPro" id="IPR011060">
    <property type="entry name" value="RibuloseP-bd_barrel"/>
</dbReference>
<dbReference type="SUPFAM" id="SSF51366">
    <property type="entry name" value="Ribulose-phoshate binding barrel"/>
    <property type="match status" value="1"/>
</dbReference>
<dbReference type="RefSeq" id="WP_088520896.1">
    <property type="nucleotide sequence ID" value="NZ_FYDG01000005.1"/>
</dbReference>
<dbReference type="GO" id="GO:0000162">
    <property type="term" value="P:L-tryptophan biosynthetic process"/>
    <property type="evidence" value="ECO:0007669"/>
    <property type="project" value="UniProtKB-UniRule"/>
</dbReference>
<comment type="pathway">
    <text evidence="2 9">Amino-acid biosynthesis; L-tryptophan biosynthesis; L-tryptophan from chorismate: step 3/5.</text>
</comment>
<comment type="similarity">
    <text evidence="9">Belongs to the TrpF family.</text>
</comment>
<dbReference type="Proteomes" id="UP000198418">
    <property type="component" value="Unassembled WGS sequence"/>
</dbReference>
<evidence type="ECO:0000256" key="5">
    <source>
        <dbReference type="ARBA" id="ARBA00022605"/>
    </source>
</evidence>
<evidence type="ECO:0000313" key="12">
    <source>
        <dbReference type="Proteomes" id="UP000198418"/>
    </source>
</evidence>